<evidence type="ECO:0000256" key="1">
    <source>
        <dbReference type="ARBA" id="ARBA00004651"/>
    </source>
</evidence>
<feature type="transmembrane region" description="Helical" evidence="6">
    <location>
        <begin position="72"/>
        <end position="90"/>
    </location>
</feature>
<reference evidence="9 11" key="1">
    <citation type="submission" date="2017-10" db="EMBL/GenBank/DDBJ databases">
        <title>Genomics of the genus Arcobacter.</title>
        <authorList>
            <person name="Perez-Cataluna A."/>
            <person name="Figueras M.J."/>
        </authorList>
    </citation>
    <scope>NUCLEOTIDE SEQUENCE [LARGE SCALE GENOMIC DNA]</scope>
    <source>
        <strain evidence="9 11">CECT 7835</strain>
    </source>
</reference>
<dbReference type="PANTHER" id="PTHR36115">
    <property type="entry name" value="PROLINE-RICH ANTIGEN HOMOLOG-RELATED"/>
    <property type="match status" value="1"/>
</dbReference>
<dbReference type="Proteomes" id="UP000253850">
    <property type="component" value="Chromosome"/>
</dbReference>
<dbReference type="Pfam" id="PF06271">
    <property type="entry name" value="RDD"/>
    <property type="match status" value="1"/>
</dbReference>
<evidence type="ECO:0000313" key="8">
    <source>
        <dbReference type="EMBL" id="AXH13538.1"/>
    </source>
</evidence>
<accession>A0AAX2A8I1</accession>
<evidence type="ECO:0000256" key="3">
    <source>
        <dbReference type="ARBA" id="ARBA00022692"/>
    </source>
</evidence>
<dbReference type="InterPro" id="IPR010432">
    <property type="entry name" value="RDD"/>
</dbReference>
<dbReference type="EMBL" id="PDKM01000004">
    <property type="protein sequence ID" value="RXK09856.1"/>
    <property type="molecule type" value="Genomic_DNA"/>
</dbReference>
<dbReference type="InterPro" id="IPR051791">
    <property type="entry name" value="Pra-immunoreactive"/>
</dbReference>
<evidence type="ECO:0000313" key="11">
    <source>
        <dbReference type="Proteomes" id="UP000289193"/>
    </source>
</evidence>
<keyword evidence="4 6" id="KW-1133">Transmembrane helix</keyword>
<evidence type="ECO:0000256" key="6">
    <source>
        <dbReference type="SAM" id="Phobius"/>
    </source>
</evidence>
<dbReference type="GO" id="GO:0005886">
    <property type="term" value="C:plasma membrane"/>
    <property type="evidence" value="ECO:0007669"/>
    <property type="project" value="UniProtKB-SubCell"/>
</dbReference>
<reference evidence="8 10" key="2">
    <citation type="submission" date="2018-07" db="EMBL/GenBank/DDBJ databases">
        <title>Complete genome of the Arcobacter bivalviorum type strain LMG 26154.</title>
        <authorList>
            <person name="Miller W.G."/>
            <person name="Yee E."/>
            <person name="Bono J.L."/>
        </authorList>
    </citation>
    <scope>NUCLEOTIDE SEQUENCE [LARGE SCALE GENOMIC DNA]</scope>
    <source>
        <strain evidence="8 10">LMG 26154</strain>
    </source>
</reference>
<keyword evidence="3 6" id="KW-0812">Transmembrane</keyword>
<evidence type="ECO:0000256" key="2">
    <source>
        <dbReference type="ARBA" id="ARBA00022475"/>
    </source>
</evidence>
<evidence type="ECO:0000256" key="4">
    <source>
        <dbReference type="ARBA" id="ARBA00022989"/>
    </source>
</evidence>
<dbReference type="EMBL" id="CP031217">
    <property type="protein sequence ID" value="AXH13538.1"/>
    <property type="molecule type" value="Genomic_DNA"/>
</dbReference>
<protein>
    <submittedName>
        <fullName evidence="8">RDD family membrane protein</fullName>
    </submittedName>
</protein>
<evidence type="ECO:0000313" key="10">
    <source>
        <dbReference type="Proteomes" id="UP000253850"/>
    </source>
</evidence>
<name>A0AAX2A8I1_9BACT</name>
<dbReference type="AlphaFoldDB" id="A0AAX2A8I1"/>
<keyword evidence="5 6" id="KW-0472">Membrane</keyword>
<dbReference type="Proteomes" id="UP000289193">
    <property type="component" value="Unassembled WGS sequence"/>
</dbReference>
<evidence type="ECO:0000313" key="9">
    <source>
        <dbReference type="EMBL" id="RXK09856.1"/>
    </source>
</evidence>
<feature type="domain" description="RDD" evidence="7">
    <location>
        <begin position="31"/>
        <end position="152"/>
    </location>
</feature>
<evidence type="ECO:0000256" key="5">
    <source>
        <dbReference type="ARBA" id="ARBA00023136"/>
    </source>
</evidence>
<dbReference type="KEGG" id="hbv:ABIV_2572"/>
<comment type="subcellular location">
    <subcellularLocation>
        <location evidence="1">Cell membrane</location>
        <topology evidence="1">Multi-pass membrane protein</topology>
    </subcellularLocation>
</comment>
<keyword evidence="11" id="KW-1185">Reference proteome</keyword>
<sequence>MASRWRDIKQGNVSKESSSINEEIKDSFASAPIGHRIKAFIVDMFMIMMPIMYITTYLIMDGKDDFQGSDEARWITALIFGFIIVLFWIIKGQTPGYKAYSIKLIDDTTKEKVSLPKATLRYLIFLISATTIILAFLPFFRKDKKTIQDLLTKSTVIQAEN</sequence>
<organism evidence="9 11">
    <name type="scientific">Halarcobacter bivalviorum</name>
    <dbReference type="NCBI Taxonomy" id="663364"/>
    <lineage>
        <taxon>Bacteria</taxon>
        <taxon>Pseudomonadati</taxon>
        <taxon>Campylobacterota</taxon>
        <taxon>Epsilonproteobacteria</taxon>
        <taxon>Campylobacterales</taxon>
        <taxon>Arcobacteraceae</taxon>
        <taxon>Halarcobacter</taxon>
    </lineage>
</organism>
<dbReference type="RefSeq" id="WP_114840317.1">
    <property type="nucleotide sequence ID" value="NZ_CP031217.1"/>
</dbReference>
<gene>
    <name evidence="8" type="ORF">ABIV_2572</name>
    <name evidence="9" type="ORF">CRV05_08990</name>
</gene>
<feature type="transmembrane region" description="Helical" evidence="6">
    <location>
        <begin position="40"/>
        <end position="60"/>
    </location>
</feature>
<evidence type="ECO:0000259" key="7">
    <source>
        <dbReference type="Pfam" id="PF06271"/>
    </source>
</evidence>
<proteinExistence type="predicted"/>
<feature type="transmembrane region" description="Helical" evidence="6">
    <location>
        <begin position="120"/>
        <end position="140"/>
    </location>
</feature>
<keyword evidence="2" id="KW-1003">Cell membrane</keyword>